<evidence type="ECO:0000313" key="3">
    <source>
        <dbReference type="EMBL" id="MCM8556451.1"/>
    </source>
</evidence>
<protein>
    <submittedName>
        <fullName evidence="3">DUF1285 domain-containing protein</fullName>
    </submittedName>
</protein>
<evidence type="ECO:0000313" key="4">
    <source>
        <dbReference type="Proteomes" id="UP001155128"/>
    </source>
</evidence>
<evidence type="ECO:0000259" key="2">
    <source>
        <dbReference type="Pfam" id="PF21028"/>
    </source>
</evidence>
<dbReference type="InterPro" id="IPR010707">
    <property type="entry name" value="DUF1285"/>
</dbReference>
<proteinExistence type="predicted"/>
<reference evidence="3" key="1">
    <citation type="submission" date="2022-06" db="EMBL/GenBank/DDBJ databases">
        <title>Sphingomicrobium sedimins sp. nov., a marine bacterium isolated from tidal flat.</title>
        <authorList>
            <person name="Kim C.-H."/>
            <person name="Yoo Y."/>
            <person name="Kim J.-J."/>
        </authorList>
    </citation>
    <scope>NUCLEOTIDE SEQUENCE</scope>
    <source>
        <strain evidence="3">GRR-S6-50</strain>
    </source>
</reference>
<gene>
    <name evidence="3" type="ORF">NDO55_01285</name>
</gene>
<feature type="domain" description="DUF1285" evidence="2">
    <location>
        <begin position="97"/>
        <end position="185"/>
    </location>
</feature>
<dbReference type="EMBL" id="JAMSHT010000001">
    <property type="protein sequence ID" value="MCM8556451.1"/>
    <property type="molecule type" value="Genomic_DNA"/>
</dbReference>
<keyword evidence="4" id="KW-1185">Reference proteome</keyword>
<dbReference type="InterPro" id="IPR048342">
    <property type="entry name" value="DUF1285_C"/>
</dbReference>
<evidence type="ECO:0000259" key="1">
    <source>
        <dbReference type="Pfam" id="PF06938"/>
    </source>
</evidence>
<dbReference type="Pfam" id="PF21028">
    <property type="entry name" value="DUF1285_C"/>
    <property type="match status" value="1"/>
</dbReference>
<dbReference type="Gene3D" id="2.30.270.10">
    <property type="entry name" value="duf1285 protein"/>
    <property type="match status" value="1"/>
</dbReference>
<dbReference type="Pfam" id="PF06938">
    <property type="entry name" value="DUF1285_N"/>
    <property type="match status" value="1"/>
</dbReference>
<organism evidence="3 4">
    <name type="scientific">Sphingomicrobium sediminis</name>
    <dbReference type="NCBI Taxonomy" id="2950949"/>
    <lineage>
        <taxon>Bacteria</taxon>
        <taxon>Pseudomonadati</taxon>
        <taxon>Pseudomonadota</taxon>
        <taxon>Alphaproteobacteria</taxon>
        <taxon>Sphingomonadales</taxon>
        <taxon>Sphingomonadaceae</taxon>
        <taxon>Sphingomicrobium</taxon>
    </lineage>
</organism>
<feature type="domain" description="DUF1285" evidence="1">
    <location>
        <begin position="29"/>
        <end position="94"/>
    </location>
</feature>
<comment type="caution">
    <text evidence="3">The sequence shown here is derived from an EMBL/GenBank/DDBJ whole genome shotgun (WGS) entry which is preliminary data.</text>
</comment>
<name>A0A9X2J2M5_9SPHN</name>
<dbReference type="RefSeq" id="WP_252111665.1">
    <property type="nucleotide sequence ID" value="NZ_JAMSHT010000001.1"/>
</dbReference>
<dbReference type="PIRSF" id="PIRSF029557">
    <property type="entry name" value="UCP029557"/>
    <property type="match status" value="1"/>
</dbReference>
<sequence length="187" mass="20867">MPETKKQPRLDAPSLAAFAKELETGGGPPPVDQWNPDHCGDSEMRIAADGRWYHQGGLIKRPAMVRLFSSVLRREEDGGYVLVTPVEKLSIEVEHLPFRAVVMKHEGKGKKRRIGFELNTGEALIANADHPIRMVKGERGPSPRLLVRGRLEAEIERPLYYELAEIAIQEGADPPGIWSDGTFFAFD</sequence>
<dbReference type="InterPro" id="IPR023361">
    <property type="entry name" value="DUF1285_beta_roll_sf"/>
</dbReference>
<dbReference type="Gene3D" id="3.10.540.10">
    <property type="entry name" value="duf1285 like domain"/>
    <property type="match status" value="1"/>
</dbReference>
<dbReference type="InterPro" id="IPR048341">
    <property type="entry name" value="DUF1285_N"/>
</dbReference>
<accession>A0A9X2J2M5</accession>
<dbReference type="AlphaFoldDB" id="A0A9X2J2M5"/>
<dbReference type="Proteomes" id="UP001155128">
    <property type="component" value="Unassembled WGS sequence"/>
</dbReference>